<evidence type="ECO:0000256" key="6">
    <source>
        <dbReference type="ARBA" id="ARBA00022722"/>
    </source>
</evidence>
<evidence type="ECO:0000313" key="12">
    <source>
        <dbReference type="EMBL" id="AGH43238.1"/>
    </source>
</evidence>
<dbReference type="AlphaFoldDB" id="K7ANR4"/>
<dbReference type="GO" id="GO:0000287">
    <property type="term" value="F:magnesium ion binding"/>
    <property type="evidence" value="ECO:0007669"/>
    <property type="project" value="InterPro"/>
</dbReference>
<evidence type="ECO:0000256" key="2">
    <source>
        <dbReference type="ARBA" id="ARBA00001946"/>
    </source>
</evidence>
<dbReference type="CDD" id="cd09278">
    <property type="entry name" value="RNase_HI_prokaryote_like"/>
    <property type="match status" value="1"/>
</dbReference>
<dbReference type="GO" id="GO:0004523">
    <property type="term" value="F:RNA-DNA hybrid ribonuclease activity"/>
    <property type="evidence" value="ECO:0007669"/>
    <property type="project" value="UniProtKB-EC"/>
</dbReference>
<dbReference type="InterPro" id="IPR037056">
    <property type="entry name" value="RNase_H1_N_sf"/>
</dbReference>
<reference evidence="12 13" key="1">
    <citation type="journal article" date="2013" name="Genome Announc.">
        <title>Complete Genome Sequence of Glaciecola psychrophila Strain 170T.</title>
        <authorList>
            <person name="Yin J."/>
            <person name="Chen J."/>
            <person name="Liu G."/>
            <person name="Yu Y."/>
            <person name="Song L."/>
            <person name="Wang X."/>
            <person name="Qu X."/>
        </authorList>
    </citation>
    <scope>NUCLEOTIDE SEQUENCE [LARGE SCALE GENOMIC DNA]</scope>
    <source>
        <strain evidence="12 13">170</strain>
    </source>
</reference>
<evidence type="ECO:0000313" key="13">
    <source>
        <dbReference type="Proteomes" id="UP000011864"/>
    </source>
</evidence>
<dbReference type="PATRIC" id="fig|1129794.4.peg.1117"/>
<keyword evidence="13" id="KW-1185">Reference proteome</keyword>
<dbReference type="GO" id="GO:0003676">
    <property type="term" value="F:nucleic acid binding"/>
    <property type="evidence" value="ECO:0007669"/>
    <property type="project" value="InterPro"/>
</dbReference>
<dbReference type="PANTHER" id="PTHR10642">
    <property type="entry name" value="RIBONUCLEASE H1"/>
    <property type="match status" value="1"/>
</dbReference>
<comment type="similarity">
    <text evidence="3">Belongs to the RNase H family.</text>
</comment>
<dbReference type="EMBL" id="CP003837">
    <property type="protein sequence ID" value="AGH43238.1"/>
    <property type="molecule type" value="Genomic_DNA"/>
</dbReference>
<keyword evidence="6" id="KW-0540">Nuclease</keyword>
<comment type="cofactor">
    <cofactor evidence="2">
        <name>Mg(2+)</name>
        <dbReference type="ChEBI" id="CHEBI:18420"/>
    </cofactor>
</comment>
<keyword evidence="7" id="KW-0479">Metal-binding</keyword>
<dbReference type="Gene3D" id="3.40.970.10">
    <property type="entry name" value="Ribonuclease H1, N-terminal domain"/>
    <property type="match status" value="1"/>
</dbReference>
<evidence type="ECO:0000256" key="7">
    <source>
        <dbReference type="ARBA" id="ARBA00022723"/>
    </source>
</evidence>
<evidence type="ECO:0000256" key="5">
    <source>
        <dbReference type="ARBA" id="ARBA00012180"/>
    </source>
</evidence>
<dbReference type="InterPro" id="IPR011320">
    <property type="entry name" value="RNase_H1_N"/>
</dbReference>
<dbReference type="FunFam" id="3.40.970.10:FF:000001">
    <property type="entry name" value="Ribonuclease H1"/>
    <property type="match status" value="1"/>
</dbReference>
<evidence type="ECO:0000256" key="1">
    <source>
        <dbReference type="ARBA" id="ARBA00000077"/>
    </source>
</evidence>
<dbReference type="EC" id="3.1.26.4" evidence="5"/>
<proteinExistence type="inferred from homology"/>
<dbReference type="Proteomes" id="UP000011864">
    <property type="component" value="Chromosome"/>
</dbReference>
<protein>
    <recommendedName>
        <fullName evidence="5">ribonuclease H</fullName>
        <ecNumber evidence="5">3.1.26.4</ecNumber>
    </recommendedName>
</protein>
<dbReference type="InterPro" id="IPR017067">
    <property type="entry name" value="RNase_H1_euk"/>
</dbReference>
<dbReference type="PANTHER" id="PTHR10642:SF26">
    <property type="entry name" value="RIBONUCLEASE H1"/>
    <property type="match status" value="1"/>
</dbReference>
<dbReference type="GO" id="GO:0043137">
    <property type="term" value="P:DNA replication, removal of RNA primer"/>
    <property type="evidence" value="ECO:0007669"/>
    <property type="project" value="TreeGrafter"/>
</dbReference>
<accession>K7ANR4</accession>
<dbReference type="Pfam" id="PF00075">
    <property type="entry name" value="RNase_H"/>
    <property type="match status" value="1"/>
</dbReference>
<dbReference type="InterPro" id="IPR050092">
    <property type="entry name" value="RNase_H"/>
</dbReference>
<dbReference type="SUPFAM" id="SSF53098">
    <property type="entry name" value="Ribonuclease H-like"/>
    <property type="match status" value="1"/>
</dbReference>
<sequence length="254" mass="27540">MAKKFYAVLKGHKVGIFSTWAACQAATKGYSGAAFKSFPTKEEADVYLGNISTLPGASSTKFTQAATASNTPDGLTVVMAYQFPVQIYTDGACDPNPGSTGSGLVVYEHGKLTTLKYGYHSPNGTNNTAELIALREAIKLAHHYLEKGLPVEILSDSDYSLKAVFVWSEGWKKKNWTKAGSAPIQNLELIKECYALSRALIGKVQMTHVRAHLGTEGNELADRLSVQAQLQQVTGWTDYTDETTPEKILALSRG</sequence>
<dbReference type="eggNOG" id="COG3341">
    <property type="taxonomic scope" value="Bacteria"/>
</dbReference>
<gene>
    <name evidence="12" type="ORF">C427_1129</name>
</gene>
<evidence type="ECO:0000256" key="9">
    <source>
        <dbReference type="ARBA" id="ARBA00022801"/>
    </source>
</evidence>
<comment type="subunit">
    <text evidence="4">Monomer.</text>
</comment>
<dbReference type="RefSeq" id="WP_007636826.1">
    <property type="nucleotide sequence ID" value="NC_020514.1"/>
</dbReference>
<dbReference type="KEGG" id="gps:C427_1129"/>
<dbReference type="SUPFAM" id="SSF55658">
    <property type="entry name" value="L9 N-domain-like"/>
    <property type="match status" value="1"/>
</dbReference>
<dbReference type="InterPro" id="IPR002156">
    <property type="entry name" value="RNaseH_domain"/>
</dbReference>
<evidence type="ECO:0000256" key="3">
    <source>
        <dbReference type="ARBA" id="ARBA00005300"/>
    </source>
</evidence>
<keyword evidence="8" id="KW-0255">Endonuclease</keyword>
<dbReference type="InterPro" id="IPR012337">
    <property type="entry name" value="RNaseH-like_sf"/>
</dbReference>
<evidence type="ECO:0000259" key="11">
    <source>
        <dbReference type="PROSITE" id="PS50879"/>
    </source>
</evidence>
<evidence type="ECO:0000256" key="8">
    <source>
        <dbReference type="ARBA" id="ARBA00022759"/>
    </source>
</evidence>
<dbReference type="eggNOG" id="COG0328">
    <property type="taxonomic scope" value="Bacteria"/>
</dbReference>
<dbReference type="STRING" id="1129794.C427_1129"/>
<dbReference type="Pfam" id="PF01693">
    <property type="entry name" value="Cauli_VI"/>
    <property type="match status" value="1"/>
</dbReference>
<dbReference type="PIRSF" id="PIRSF036852">
    <property type="entry name" value="Ribonuclease_H1_euk"/>
    <property type="match status" value="1"/>
</dbReference>
<dbReference type="HOGENOM" id="CLU_030894_0_4_6"/>
<evidence type="ECO:0000256" key="4">
    <source>
        <dbReference type="ARBA" id="ARBA00011245"/>
    </source>
</evidence>
<dbReference type="InterPro" id="IPR036397">
    <property type="entry name" value="RNaseH_sf"/>
</dbReference>
<dbReference type="PROSITE" id="PS50879">
    <property type="entry name" value="RNASE_H_1"/>
    <property type="match status" value="1"/>
</dbReference>
<comment type="catalytic activity">
    <reaction evidence="1">
        <text>Endonucleolytic cleavage to 5'-phosphomonoester.</text>
        <dbReference type="EC" id="3.1.26.4"/>
    </reaction>
</comment>
<evidence type="ECO:0000256" key="10">
    <source>
        <dbReference type="ARBA" id="ARBA00022842"/>
    </source>
</evidence>
<dbReference type="Gene3D" id="3.30.420.10">
    <property type="entry name" value="Ribonuclease H-like superfamily/Ribonuclease H"/>
    <property type="match status" value="1"/>
</dbReference>
<dbReference type="InterPro" id="IPR009027">
    <property type="entry name" value="Ribosomal_bL9/RNase_H1_N"/>
</dbReference>
<organism evidence="12 13">
    <name type="scientific">Paraglaciecola psychrophila 170</name>
    <dbReference type="NCBI Taxonomy" id="1129794"/>
    <lineage>
        <taxon>Bacteria</taxon>
        <taxon>Pseudomonadati</taxon>
        <taxon>Pseudomonadota</taxon>
        <taxon>Gammaproteobacteria</taxon>
        <taxon>Alteromonadales</taxon>
        <taxon>Alteromonadaceae</taxon>
        <taxon>Paraglaciecola</taxon>
    </lineage>
</organism>
<dbReference type="InterPro" id="IPR022892">
    <property type="entry name" value="RNaseHI"/>
</dbReference>
<dbReference type="OrthoDB" id="7845843at2"/>
<keyword evidence="10" id="KW-0460">Magnesium</keyword>
<name>K7ANR4_9ALTE</name>
<keyword evidence="9" id="KW-0378">Hydrolase</keyword>
<feature type="domain" description="RNase H type-1" evidence="11">
    <location>
        <begin position="81"/>
        <end position="230"/>
    </location>
</feature>